<name>A0A9J5W8X9_SOLCO</name>
<organism evidence="1 2">
    <name type="scientific">Solanum commersonii</name>
    <name type="common">Commerson's wild potato</name>
    <name type="synonym">Commerson's nightshade</name>
    <dbReference type="NCBI Taxonomy" id="4109"/>
    <lineage>
        <taxon>Eukaryota</taxon>
        <taxon>Viridiplantae</taxon>
        <taxon>Streptophyta</taxon>
        <taxon>Embryophyta</taxon>
        <taxon>Tracheophyta</taxon>
        <taxon>Spermatophyta</taxon>
        <taxon>Magnoliopsida</taxon>
        <taxon>eudicotyledons</taxon>
        <taxon>Gunneridae</taxon>
        <taxon>Pentapetalae</taxon>
        <taxon>asterids</taxon>
        <taxon>lamiids</taxon>
        <taxon>Solanales</taxon>
        <taxon>Solanaceae</taxon>
        <taxon>Solanoideae</taxon>
        <taxon>Solaneae</taxon>
        <taxon>Solanum</taxon>
    </lineage>
</organism>
<proteinExistence type="predicted"/>
<gene>
    <name evidence="1" type="ORF">H5410_061889</name>
</gene>
<reference evidence="1 2" key="1">
    <citation type="submission" date="2020-09" db="EMBL/GenBank/DDBJ databases">
        <title>De no assembly of potato wild relative species, Solanum commersonii.</title>
        <authorList>
            <person name="Cho K."/>
        </authorList>
    </citation>
    <scope>NUCLEOTIDE SEQUENCE [LARGE SCALE GENOMIC DNA]</scope>
    <source>
        <strain evidence="1">LZ3.2</strain>
        <tissue evidence="1">Leaf</tissue>
    </source>
</reference>
<evidence type="ECO:0000313" key="1">
    <source>
        <dbReference type="EMBL" id="KAG5572123.1"/>
    </source>
</evidence>
<protein>
    <submittedName>
        <fullName evidence="1">Uncharacterized protein</fullName>
    </submittedName>
</protein>
<keyword evidence="2" id="KW-1185">Reference proteome</keyword>
<dbReference type="AlphaFoldDB" id="A0A9J5W8X9"/>
<comment type="caution">
    <text evidence="1">The sequence shown here is derived from an EMBL/GenBank/DDBJ whole genome shotgun (WGS) entry which is preliminary data.</text>
</comment>
<accession>A0A9J5W8X9</accession>
<evidence type="ECO:0000313" key="2">
    <source>
        <dbReference type="Proteomes" id="UP000824120"/>
    </source>
</evidence>
<dbReference type="Proteomes" id="UP000824120">
    <property type="component" value="Chromosome 12"/>
</dbReference>
<dbReference type="EMBL" id="JACXVP010000012">
    <property type="protein sequence ID" value="KAG5572123.1"/>
    <property type="molecule type" value="Genomic_DNA"/>
</dbReference>
<sequence>MEGGLPLFGPHRHLLLYEESQVNTSPRYDRPKAGCLRVAKDRLILGRYNGATEEAKPEPSSNIQVLLLDGDPYLDPPRVVSKIKDTLVLRIAIGPDFGWSNSRIGKFSIG</sequence>